<feature type="region of interest" description="Disordered" evidence="1">
    <location>
        <begin position="423"/>
        <end position="453"/>
    </location>
</feature>
<evidence type="ECO:0000256" key="1">
    <source>
        <dbReference type="SAM" id="MobiDB-lite"/>
    </source>
</evidence>
<gene>
    <name evidence="2" type="ORF">ATJ97_0107</name>
</gene>
<sequence>MTYREYSARLAQHLANLSVASGSRYLDDRGLDVALMGRHETVRLMQEAIATATGRATARPDEGWRFAERTTLRHAMNNPVEALQNTIDGYPTVRSHLALMEVRKEHLPSSTAARWYEATRAATIARHHLTSEAPAYANNHRWSLVADVAAMAPVVQDLDRQLLVAARRIHSDDSPTTQALVRSDESPMRLVAGEAAAVARAESLPDLAGLHTPPVSARPVEVASFGDLLEAQRRLPIQLQRAEEIRPNVIAGTALGQARILLTAAELLENGRHRRAADLAREMGTQIAQQVRPKQGDVTSPMPGDPTPLMQTQGMWEYIQRRRLDGAPLEGREAMLLRGAVHHAPTVVQQLSRTAEEHLTSSRWLISYSMESPFEWDLHRAFDEEPRLVTALVNLRETYPAAELSLLPRAELTSARSTLAHVTTQKKRDLRPASPDIAVAGEVTKSTRRAPRH</sequence>
<organism evidence="2 3">
    <name type="scientific">Georgenia soli</name>
    <dbReference type="NCBI Taxonomy" id="638953"/>
    <lineage>
        <taxon>Bacteria</taxon>
        <taxon>Bacillati</taxon>
        <taxon>Actinomycetota</taxon>
        <taxon>Actinomycetes</taxon>
        <taxon>Micrococcales</taxon>
        <taxon>Bogoriellaceae</taxon>
        <taxon>Georgenia</taxon>
    </lineage>
</organism>
<keyword evidence="3" id="KW-1185">Reference proteome</keyword>
<protein>
    <submittedName>
        <fullName evidence="2">Uncharacterized protein</fullName>
    </submittedName>
</protein>
<proteinExistence type="predicted"/>
<reference evidence="2 3" key="1">
    <citation type="submission" date="2017-10" db="EMBL/GenBank/DDBJ databases">
        <title>Sequencing the genomes of 1000 actinobacteria strains.</title>
        <authorList>
            <person name="Klenk H.-P."/>
        </authorList>
    </citation>
    <scope>NUCLEOTIDE SEQUENCE [LARGE SCALE GENOMIC DNA]</scope>
    <source>
        <strain evidence="2 3">DSM 21838</strain>
    </source>
</reference>
<dbReference type="Proteomes" id="UP000222106">
    <property type="component" value="Unassembled WGS sequence"/>
</dbReference>
<dbReference type="EMBL" id="PDJI01000002">
    <property type="protein sequence ID" value="PFG45054.1"/>
    <property type="molecule type" value="Genomic_DNA"/>
</dbReference>
<comment type="caution">
    <text evidence="2">The sequence shown here is derived from an EMBL/GenBank/DDBJ whole genome shotgun (WGS) entry which is preliminary data.</text>
</comment>
<evidence type="ECO:0000313" key="3">
    <source>
        <dbReference type="Proteomes" id="UP000222106"/>
    </source>
</evidence>
<evidence type="ECO:0000313" key="2">
    <source>
        <dbReference type="EMBL" id="PFG45054.1"/>
    </source>
</evidence>
<dbReference type="RefSeq" id="WP_098482064.1">
    <property type="nucleotide sequence ID" value="NZ_PDJI01000002.1"/>
</dbReference>
<name>A0A2A9F169_9MICO</name>
<dbReference type="AlphaFoldDB" id="A0A2A9F169"/>
<accession>A0A2A9F169</accession>
<dbReference type="OrthoDB" id="5145577at2"/>